<dbReference type="GO" id="GO:0005739">
    <property type="term" value="C:mitochondrion"/>
    <property type="evidence" value="ECO:0007669"/>
    <property type="project" value="UniProtKB-SubCell"/>
</dbReference>
<evidence type="ECO:0000259" key="4">
    <source>
        <dbReference type="PROSITE" id="PS50878"/>
    </source>
</evidence>
<dbReference type="InterPro" id="IPR000477">
    <property type="entry name" value="RT_dom"/>
</dbReference>
<evidence type="ECO:0000313" key="6">
    <source>
        <dbReference type="Proteomes" id="UP000593570"/>
    </source>
</evidence>
<accession>A0A8H6GJ61</accession>
<evidence type="ECO:0000313" key="5">
    <source>
        <dbReference type="EMBL" id="KAF6518250.1"/>
    </source>
</evidence>
<dbReference type="SUPFAM" id="SSF56672">
    <property type="entry name" value="DNA/RNA polymerases"/>
    <property type="match status" value="1"/>
</dbReference>
<dbReference type="Proteomes" id="UP000593570">
    <property type="component" value="Unassembled WGS sequence"/>
</dbReference>
<dbReference type="EMBL" id="JACDXP010000010">
    <property type="protein sequence ID" value="KAF6518250.1"/>
    <property type="molecule type" value="Genomic_DNA"/>
</dbReference>
<feature type="compositionally biased region" description="Basic residues" evidence="3">
    <location>
        <begin position="119"/>
        <end position="129"/>
    </location>
</feature>
<dbReference type="PANTHER" id="PTHR33481">
    <property type="entry name" value="REVERSE TRANSCRIPTASE"/>
    <property type="match status" value="1"/>
</dbReference>
<dbReference type="Pfam" id="PF00078">
    <property type="entry name" value="RVT_1"/>
    <property type="match status" value="1"/>
</dbReference>
<dbReference type="CDD" id="cd01650">
    <property type="entry name" value="RT_nLTR_like"/>
    <property type="match status" value="1"/>
</dbReference>
<evidence type="ECO:0000256" key="2">
    <source>
        <dbReference type="ARBA" id="ARBA00023128"/>
    </source>
</evidence>
<keyword evidence="2" id="KW-0496">Mitochondrion</keyword>
<comment type="subcellular location">
    <subcellularLocation>
        <location evidence="1">Mitochondrion</location>
    </subcellularLocation>
</comment>
<dbReference type="PANTHER" id="PTHR33481:SF1">
    <property type="entry name" value="ENDONUCLEASE_EXONUCLEASE_PHOSPHATASE DOMAIN-CONTAINING PROTEIN-RELATED"/>
    <property type="match status" value="1"/>
</dbReference>
<dbReference type="InterPro" id="IPR043502">
    <property type="entry name" value="DNA/RNA_pol_sf"/>
</dbReference>
<evidence type="ECO:0000256" key="3">
    <source>
        <dbReference type="SAM" id="MobiDB-lite"/>
    </source>
</evidence>
<evidence type="ECO:0000256" key="1">
    <source>
        <dbReference type="ARBA" id="ARBA00004173"/>
    </source>
</evidence>
<dbReference type="AlphaFoldDB" id="A0A8H6GJ61"/>
<reference evidence="5 6" key="1">
    <citation type="journal article" date="2020" name="bioRxiv">
        <title>A chromosome-scale genome assembly for the Fusarium oxysporum strain Fo5176 to establish a model Arabidopsis-fungal pathosystem.</title>
        <authorList>
            <person name="Fokkens L."/>
            <person name="Guo L."/>
            <person name="Dora S."/>
            <person name="Wang B."/>
            <person name="Ye K."/>
            <person name="Sanchez-Rodriguez C."/>
            <person name="Croll D."/>
        </authorList>
    </citation>
    <scope>NUCLEOTIDE SEQUENCE [LARGE SCALE GENOMIC DNA]</scope>
    <source>
        <strain evidence="5 6">Fo5176</strain>
    </source>
</reference>
<dbReference type="PROSITE" id="PS50878">
    <property type="entry name" value="RT_POL"/>
    <property type="match status" value="1"/>
</dbReference>
<name>A0A8H6GJ61_FUSOX</name>
<protein>
    <recommendedName>
        <fullName evidence="4">Reverse transcriptase domain-containing protein</fullName>
    </recommendedName>
</protein>
<sequence length="676" mass="74701">MDNANQQSQCACHAEDGTNHSVEHVDCVKCEEMSTRLQVYQLNVREGEDETGSVAVWWHSAGSDGQADVGGAGRDQRPGPTSQAVALCQEVVDDGPDPTAADVHILAQPGKGMPATRTRGSRPRAKGQRSGKGVPRRDQEAEKGTLDSFLEDGANIWQSAKYLSPGGEAMGDKIPPLKRRAGTTTSDKAEQAEELLSVFFSPLPAVIEDEERRPAQREIAMPVVTLEEVEEKVMAAKAWKAPGEDGLPAMVWKQLWPVVGDRVLHLFRTSLRDGELPVQWRSAKIIPLKKPGKDNYKVAKSWRPISLLSTLGKILEAVMADRVSYVVETFGLLPTNHFGGRKQRSADQALLLLQEHIYKAWRNRKVLSLISFDVKGAYNGVFKDRLLQRLEARGIPKGVVKWIDAFCSNRSATIVVNGYTSGRRDLPQAGLPQGSPLSPVLFLFFNADLVQCKIDAKGGSIAFIDDYSAWVTGPTAEANRVGIQAVIDRALEWERRSGATFEEDKKVIIHFTRHHERTDESPYTIKGQAIIPKKSGKILGLVVDSELRYEEHVKEAATRGLRAAMCLRRLKMLTPRTARQLFVATVAPTMDYASNVWSHRRGWRETRWLNEAQKMGAQAITGAFKTVSMAVAEAEAGILPIGERHAHASTRLYVNMQTLPKAHPLATLRHSPTMAQ</sequence>
<comment type="caution">
    <text evidence="5">The sequence shown here is derived from an EMBL/GenBank/DDBJ whole genome shotgun (WGS) entry which is preliminary data.</text>
</comment>
<feature type="domain" description="Reverse transcriptase" evidence="4">
    <location>
        <begin position="269"/>
        <end position="530"/>
    </location>
</feature>
<organism evidence="5 6">
    <name type="scientific">Fusarium oxysporum f. sp. conglutinans</name>
    <dbReference type="NCBI Taxonomy" id="100902"/>
    <lineage>
        <taxon>Eukaryota</taxon>
        <taxon>Fungi</taxon>
        <taxon>Dikarya</taxon>
        <taxon>Ascomycota</taxon>
        <taxon>Pezizomycotina</taxon>
        <taxon>Sordariomycetes</taxon>
        <taxon>Hypocreomycetidae</taxon>
        <taxon>Hypocreales</taxon>
        <taxon>Nectriaceae</taxon>
        <taxon>Fusarium</taxon>
        <taxon>Fusarium oxysporum species complex</taxon>
    </lineage>
</organism>
<gene>
    <name evidence="5" type="ORF">HZS61_002328</name>
</gene>
<proteinExistence type="predicted"/>
<feature type="region of interest" description="Disordered" evidence="3">
    <location>
        <begin position="109"/>
        <end position="142"/>
    </location>
</feature>